<dbReference type="EMBL" id="JABFMT010000032">
    <property type="protein sequence ID" value="NUU04002.1"/>
    <property type="molecule type" value="Genomic_DNA"/>
</dbReference>
<feature type="transmembrane region" description="Helical" evidence="6">
    <location>
        <begin position="248"/>
        <end position="268"/>
    </location>
</feature>
<dbReference type="Pfam" id="PF07690">
    <property type="entry name" value="MFS_1"/>
    <property type="match status" value="1"/>
</dbReference>
<feature type="transmembrane region" description="Helical" evidence="6">
    <location>
        <begin position="400"/>
        <end position="421"/>
    </location>
</feature>
<sequence length="437" mass="47188">MSSDEIGASTLKRITTVLVPFLMICYLVSFIDRVNVGFAAFQMNKDIGLTPAVFGLGGGLFFISYFLFEVPSNLAMKKFGARKWIARIMLSWGIISGCTALVSGPNSFYVVRFLLGAAEAGFFPGVILYLTQWFPAATRGRIVSLFYVAVPLSSFVGSPISAALLQMDGIGGLFGWQWLFIIEATPAVLLAVFTYFWLPDTPNDAKWLSAAQKQWLSATLEAERQRSGAGGAPVREGRTWRIMFHPQVLLLSLVYAGTSAASNGLSLWQPQIIKSFGLSTIQTGWLNAVPFAVASVMMIWWGGVSDRRRERVWTTALPLALSACALGAGMMTRDLLPAMLFMVLTLVGTYAFKGPFWALSTERLGPAAAAAGLAQINAVGNLAGFAGTYLIGVIKEQTGSFALALTPILALQVIGFILLIANRGKGAEPGYEPQRNH</sequence>
<feature type="transmembrane region" description="Helical" evidence="6">
    <location>
        <begin position="47"/>
        <end position="68"/>
    </location>
</feature>
<feature type="transmembrane region" description="Helical" evidence="6">
    <location>
        <begin position="142"/>
        <end position="164"/>
    </location>
</feature>
<dbReference type="PANTHER" id="PTHR43791">
    <property type="entry name" value="PERMEASE-RELATED"/>
    <property type="match status" value="1"/>
</dbReference>
<evidence type="ECO:0000256" key="3">
    <source>
        <dbReference type="ARBA" id="ARBA00022692"/>
    </source>
</evidence>
<protein>
    <submittedName>
        <fullName evidence="8">MFS transporter</fullName>
    </submittedName>
</protein>
<evidence type="ECO:0000256" key="2">
    <source>
        <dbReference type="ARBA" id="ARBA00022448"/>
    </source>
</evidence>
<gene>
    <name evidence="8" type="ORF">HNO84_20525</name>
</gene>
<dbReference type="PROSITE" id="PS50850">
    <property type="entry name" value="MFS"/>
    <property type="match status" value="1"/>
</dbReference>
<accession>A0ABX2M6X1</accession>
<keyword evidence="2" id="KW-0813">Transport</keyword>
<keyword evidence="4 6" id="KW-1133">Transmembrane helix</keyword>
<proteinExistence type="predicted"/>
<feature type="transmembrane region" description="Helical" evidence="6">
    <location>
        <begin position="176"/>
        <end position="198"/>
    </location>
</feature>
<feature type="domain" description="Major facilitator superfamily (MFS) profile" evidence="7">
    <location>
        <begin position="18"/>
        <end position="425"/>
    </location>
</feature>
<keyword evidence="9" id="KW-1185">Reference proteome</keyword>
<feature type="transmembrane region" description="Helical" evidence="6">
    <location>
        <begin position="84"/>
        <end position="103"/>
    </location>
</feature>
<dbReference type="InterPro" id="IPR036259">
    <property type="entry name" value="MFS_trans_sf"/>
</dbReference>
<dbReference type="Gene3D" id="1.20.1250.20">
    <property type="entry name" value="MFS general substrate transporter like domains"/>
    <property type="match status" value="2"/>
</dbReference>
<dbReference type="InterPro" id="IPR011701">
    <property type="entry name" value="MFS"/>
</dbReference>
<evidence type="ECO:0000256" key="5">
    <source>
        <dbReference type="ARBA" id="ARBA00023136"/>
    </source>
</evidence>
<dbReference type="PANTHER" id="PTHR43791:SF36">
    <property type="entry name" value="TRANSPORTER, PUTATIVE (AFU_ORTHOLOGUE AFUA_6G08340)-RELATED"/>
    <property type="match status" value="1"/>
</dbReference>
<feature type="transmembrane region" description="Helical" evidence="6">
    <location>
        <begin position="109"/>
        <end position="130"/>
    </location>
</feature>
<dbReference type="RefSeq" id="WP_079215925.1">
    <property type="nucleotide sequence ID" value="NZ_CP018845.1"/>
</dbReference>
<reference evidence="8 9" key="1">
    <citation type="journal article" date="2020" name="Front. Plant Sci.">
        <title>Isolation of Rhizosphere Bacteria That Improve Quality and Water Stress Tolerance in Greenhouse Ornamentals.</title>
        <authorList>
            <person name="Nordstedt N.P."/>
            <person name="Jones M.L."/>
        </authorList>
    </citation>
    <scope>NUCLEOTIDE SEQUENCE [LARGE SCALE GENOMIC DNA]</scope>
    <source>
        <strain evidence="8 9">C6C2</strain>
    </source>
</reference>
<evidence type="ECO:0000256" key="4">
    <source>
        <dbReference type="ARBA" id="ARBA00022989"/>
    </source>
</evidence>
<keyword evidence="5 6" id="KW-0472">Membrane</keyword>
<comment type="subcellular location">
    <subcellularLocation>
        <location evidence="1">Membrane</location>
        <topology evidence="1">Multi-pass membrane protein</topology>
    </subcellularLocation>
</comment>
<evidence type="ECO:0000259" key="7">
    <source>
        <dbReference type="PROSITE" id="PS50850"/>
    </source>
</evidence>
<name>A0ABX2M6X1_9BURK</name>
<comment type="caution">
    <text evidence="8">The sequence shown here is derived from an EMBL/GenBank/DDBJ whole genome shotgun (WGS) entry which is preliminary data.</text>
</comment>
<dbReference type="Proteomes" id="UP000536746">
    <property type="component" value="Unassembled WGS sequence"/>
</dbReference>
<evidence type="ECO:0000313" key="9">
    <source>
        <dbReference type="Proteomes" id="UP000536746"/>
    </source>
</evidence>
<evidence type="ECO:0000256" key="1">
    <source>
        <dbReference type="ARBA" id="ARBA00004141"/>
    </source>
</evidence>
<feature type="transmembrane region" description="Helical" evidence="6">
    <location>
        <begin position="280"/>
        <end position="300"/>
    </location>
</feature>
<evidence type="ECO:0000313" key="8">
    <source>
        <dbReference type="EMBL" id="NUU04002.1"/>
    </source>
</evidence>
<dbReference type="SUPFAM" id="SSF103473">
    <property type="entry name" value="MFS general substrate transporter"/>
    <property type="match status" value="1"/>
</dbReference>
<organism evidence="8 9">
    <name type="scientific">Herbaspirillum robiniae</name>
    <dbReference type="NCBI Taxonomy" id="2014887"/>
    <lineage>
        <taxon>Bacteria</taxon>
        <taxon>Pseudomonadati</taxon>
        <taxon>Pseudomonadota</taxon>
        <taxon>Betaproteobacteria</taxon>
        <taxon>Burkholderiales</taxon>
        <taxon>Oxalobacteraceae</taxon>
        <taxon>Herbaspirillum</taxon>
    </lineage>
</organism>
<feature type="transmembrane region" description="Helical" evidence="6">
    <location>
        <begin position="364"/>
        <end position="394"/>
    </location>
</feature>
<dbReference type="InterPro" id="IPR020846">
    <property type="entry name" value="MFS_dom"/>
</dbReference>
<feature type="transmembrane region" description="Helical" evidence="6">
    <location>
        <begin position="335"/>
        <end position="352"/>
    </location>
</feature>
<keyword evidence="3 6" id="KW-0812">Transmembrane</keyword>
<dbReference type="CDD" id="cd17319">
    <property type="entry name" value="MFS_ExuT_GudP_like"/>
    <property type="match status" value="1"/>
</dbReference>
<evidence type="ECO:0000256" key="6">
    <source>
        <dbReference type="SAM" id="Phobius"/>
    </source>
</evidence>